<proteinExistence type="predicted"/>
<feature type="non-terminal residue" evidence="2">
    <location>
        <position position="1"/>
    </location>
</feature>
<reference evidence="2" key="1">
    <citation type="journal article" date="2019" name="Sci. Rep.">
        <title>Draft genome of Tanacetum cinerariifolium, the natural source of mosquito coil.</title>
        <authorList>
            <person name="Yamashiro T."/>
            <person name="Shiraishi A."/>
            <person name="Satake H."/>
            <person name="Nakayama K."/>
        </authorList>
    </citation>
    <scope>NUCLEOTIDE SEQUENCE</scope>
</reference>
<dbReference type="Pfam" id="PF13966">
    <property type="entry name" value="zf-RVT"/>
    <property type="match status" value="1"/>
</dbReference>
<feature type="domain" description="Reverse transcriptase zinc-binding" evidence="1">
    <location>
        <begin position="3"/>
        <end position="45"/>
    </location>
</feature>
<protein>
    <submittedName>
        <fullName evidence="2">RNA-directed DNA polymerase, eukaryota</fullName>
    </submittedName>
</protein>
<keyword evidence="2" id="KW-0695">RNA-directed DNA polymerase</keyword>
<keyword evidence="2" id="KW-0548">Nucleotidyltransferase</keyword>
<dbReference type="EMBL" id="BKCJ010346128">
    <property type="protein sequence ID" value="GEZ94754.1"/>
    <property type="molecule type" value="Genomic_DNA"/>
</dbReference>
<comment type="caution">
    <text evidence="2">The sequence shown here is derived from an EMBL/GenBank/DDBJ whole genome shotgun (WGS) entry which is preliminary data.</text>
</comment>
<evidence type="ECO:0000313" key="2">
    <source>
        <dbReference type="EMBL" id="GEZ94754.1"/>
    </source>
</evidence>
<accession>A0A699IXV4</accession>
<dbReference type="GO" id="GO:0003964">
    <property type="term" value="F:RNA-directed DNA polymerase activity"/>
    <property type="evidence" value="ECO:0007669"/>
    <property type="project" value="UniProtKB-KW"/>
</dbReference>
<name>A0A699IXV4_TANCI</name>
<evidence type="ECO:0000259" key="1">
    <source>
        <dbReference type="Pfam" id="PF13966"/>
    </source>
</evidence>
<dbReference type="InterPro" id="IPR026960">
    <property type="entry name" value="RVT-Znf"/>
</dbReference>
<keyword evidence="2" id="KW-0808">Transferase</keyword>
<organism evidence="2">
    <name type="scientific">Tanacetum cinerariifolium</name>
    <name type="common">Dalmatian daisy</name>
    <name type="synonym">Chrysanthemum cinerariifolium</name>
    <dbReference type="NCBI Taxonomy" id="118510"/>
    <lineage>
        <taxon>Eukaryota</taxon>
        <taxon>Viridiplantae</taxon>
        <taxon>Streptophyta</taxon>
        <taxon>Embryophyta</taxon>
        <taxon>Tracheophyta</taxon>
        <taxon>Spermatophyta</taxon>
        <taxon>Magnoliopsida</taxon>
        <taxon>eudicotyledons</taxon>
        <taxon>Gunneridae</taxon>
        <taxon>Pentapetalae</taxon>
        <taxon>asterids</taxon>
        <taxon>campanulids</taxon>
        <taxon>Asterales</taxon>
        <taxon>Asteraceae</taxon>
        <taxon>Asteroideae</taxon>
        <taxon>Anthemideae</taxon>
        <taxon>Anthemidinae</taxon>
        <taxon>Tanacetum</taxon>
    </lineage>
</organism>
<dbReference type="AlphaFoldDB" id="A0A699IXV4"/>
<sequence length="136" mass="16420">ARRDCLPTRANLVHRGVDLESSNCPVCHDCEEDIQHVLFRCDLAQCVLRRVCRWWNLDSQDWSSFPEWQAWFLSLRLPSKIKVILEGVFFVAWWSIWRFRNQCVFEDHTPRHSTIFDDIVLYAFNWCHSRCNRKFS</sequence>
<gene>
    <name evidence="2" type="ORF">Tci_566727</name>
</gene>